<dbReference type="SUPFAM" id="SSF48256">
    <property type="entry name" value="Citrate synthase"/>
    <property type="match status" value="1"/>
</dbReference>
<dbReference type="EMBL" id="JBHSEF010000023">
    <property type="protein sequence ID" value="MFC4355574.1"/>
    <property type="molecule type" value="Genomic_DNA"/>
</dbReference>
<dbReference type="InterPro" id="IPR016143">
    <property type="entry name" value="Citrate_synth-like_sm_a-sub"/>
</dbReference>
<keyword evidence="3 5" id="KW-0808">Transferase</keyword>
<dbReference type="Gene3D" id="1.10.230.10">
    <property type="entry name" value="Cytochrome P450-Terp, domain 2"/>
    <property type="match status" value="1"/>
</dbReference>
<dbReference type="PRINTS" id="PR00143">
    <property type="entry name" value="CITRTSNTHASE"/>
</dbReference>
<organism evidence="7 8">
    <name type="scientific">Chryseomicrobium palamuruense</name>
    <dbReference type="NCBI Taxonomy" id="682973"/>
    <lineage>
        <taxon>Bacteria</taxon>
        <taxon>Bacillati</taxon>
        <taxon>Bacillota</taxon>
        <taxon>Bacilli</taxon>
        <taxon>Bacillales</taxon>
        <taxon>Caryophanaceae</taxon>
        <taxon>Chryseomicrobium</taxon>
    </lineage>
</organism>
<comment type="catalytic activity">
    <reaction evidence="4">
        <text>oxaloacetate + acetyl-CoA + H2O = citrate + CoA + H(+)</text>
        <dbReference type="Rhea" id="RHEA:16845"/>
        <dbReference type="ChEBI" id="CHEBI:15377"/>
        <dbReference type="ChEBI" id="CHEBI:15378"/>
        <dbReference type="ChEBI" id="CHEBI:16452"/>
        <dbReference type="ChEBI" id="CHEBI:16947"/>
        <dbReference type="ChEBI" id="CHEBI:57287"/>
        <dbReference type="ChEBI" id="CHEBI:57288"/>
        <dbReference type="EC" id="2.3.3.16"/>
    </reaction>
</comment>
<dbReference type="InterPro" id="IPR024176">
    <property type="entry name" value="Citrate_synthase_bac-typ"/>
</dbReference>
<evidence type="ECO:0000313" key="8">
    <source>
        <dbReference type="Proteomes" id="UP001595733"/>
    </source>
</evidence>
<accession>A0ABV8UWI7</accession>
<keyword evidence="8" id="KW-1185">Reference proteome</keyword>
<dbReference type="InterPro" id="IPR002020">
    <property type="entry name" value="Citrate_synthase"/>
</dbReference>
<comment type="similarity">
    <text evidence="2 5 6">Belongs to the citrate synthase family.</text>
</comment>
<dbReference type="Gene3D" id="1.10.580.10">
    <property type="entry name" value="Citrate Synthase, domain 1"/>
    <property type="match status" value="1"/>
</dbReference>
<dbReference type="InterPro" id="IPR016142">
    <property type="entry name" value="Citrate_synth-like_lrg_a-sub"/>
</dbReference>
<evidence type="ECO:0000256" key="1">
    <source>
        <dbReference type="ARBA" id="ARBA00005163"/>
    </source>
</evidence>
<name>A0ABV8UWI7_9BACL</name>
<dbReference type="PIRSF" id="PIRSF001369">
    <property type="entry name" value="Citrate_synth"/>
    <property type="match status" value="1"/>
</dbReference>
<evidence type="ECO:0000313" key="7">
    <source>
        <dbReference type="EMBL" id="MFC4355574.1"/>
    </source>
</evidence>
<dbReference type="PANTHER" id="PTHR11739:SF23">
    <property type="entry name" value="CITRATE SYNTHASE 2-RELATED"/>
    <property type="match status" value="1"/>
</dbReference>
<evidence type="ECO:0000256" key="2">
    <source>
        <dbReference type="ARBA" id="ARBA00010566"/>
    </source>
</evidence>
<comment type="pathway">
    <text evidence="1">Carbohydrate metabolism; tricarboxylic acid cycle.</text>
</comment>
<dbReference type="PANTHER" id="PTHR11739">
    <property type="entry name" value="CITRATE SYNTHASE"/>
    <property type="match status" value="1"/>
</dbReference>
<dbReference type="InterPro" id="IPR036969">
    <property type="entry name" value="Citrate_synthase_sf"/>
</dbReference>
<proteinExistence type="inferred from homology"/>
<dbReference type="RefSeq" id="WP_378142083.1">
    <property type="nucleotide sequence ID" value="NZ_JBHSEF010000023.1"/>
</dbReference>
<dbReference type="Pfam" id="PF00285">
    <property type="entry name" value="Citrate_synt"/>
    <property type="match status" value="1"/>
</dbReference>
<evidence type="ECO:0000256" key="3">
    <source>
        <dbReference type="ARBA" id="ARBA00022679"/>
    </source>
</evidence>
<evidence type="ECO:0000256" key="4">
    <source>
        <dbReference type="ARBA" id="ARBA00049288"/>
    </source>
</evidence>
<evidence type="ECO:0000256" key="6">
    <source>
        <dbReference type="RuleBase" id="RU003406"/>
    </source>
</evidence>
<sequence length="353" mass="38910">MYTRGLKGVVAVETRISSVDGENGVLRYRGKTIEEVVHGGTFESVAAFLWGVEKEDVEFSLREGRQLGTARIDFLRQVPREVSLMDQVRTVMSTLGTPTFLQKSLAEQAMLLTGAIPVITAAAYRMTKGRAPVAPDPELPYVANYLYMITGKKPTETSAKALETYLITTMEHGMNASTFAARVTVSSESDLPSGLVSALGTMKGPLHGGAPSGVLALLDEIQEVGSVEAVIQKKLETGERIMGFGHRVYKTEDPRSLVLRYACERLGAEEAWLALAVKAEAEIIRLLDQYKPGRRLYTNVEYYAAAIMKSIDMSPELFTPTFSVARTVGWTAHMVEQLKENMIFRPESVYIED</sequence>
<reference evidence="8" key="1">
    <citation type="journal article" date="2019" name="Int. J. Syst. Evol. Microbiol.">
        <title>The Global Catalogue of Microorganisms (GCM) 10K type strain sequencing project: providing services to taxonomists for standard genome sequencing and annotation.</title>
        <authorList>
            <consortium name="The Broad Institute Genomics Platform"/>
            <consortium name="The Broad Institute Genome Sequencing Center for Infectious Disease"/>
            <person name="Wu L."/>
            <person name="Ma J."/>
        </authorList>
    </citation>
    <scope>NUCLEOTIDE SEQUENCE [LARGE SCALE GENOMIC DNA]</scope>
    <source>
        <strain evidence="8">CCUG 50353</strain>
    </source>
</reference>
<gene>
    <name evidence="7" type="ORF">ACFO0S_10970</name>
</gene>
<dbReference type="PROSITE" id="PS00480">
    <property type="entry name" value="CITRATE_SYNTHASE"/>
    <property type="match status" value="1"/>
</dbReference>
<comment type="caution">
    <text evidence="7">The sequence shown here is derived from an EMBL/GenBank/DDBJ whole genome shotgun (WGS) entry which is preliminary data.</text>
</comment>
<protein>
    <recommendedName>
        <fullName evidence="5">Citrate synthase</fullName>
    </recommendedName>
</protein>
<evidence type="ECO:0000256" key="5">
    <source>
        <dbReference type="PIRNR" id="PIRNR001369"/>
    </source>
</evidence>
<dbReference type="InterPro" id="IPR019810">
    <property type="entry name" value="Citrate_synthase_AS"/>
</dbReference>
<dbReference type="Proteomes" id="UP001595733">
    <property type="component" value="Unassembled WGS sequence"/>
</dbReference>